<reference evidence="2 3" key="2">
    <citation type="submission" date="2018-03" db="EMBL/GenBank/DDBJ databases">
        <title>Draft genome of Pseudomonas putida strain KH-21-114.</title>
        <authorList>
            <person name="Yoshizawa S."/>
            <person name="Khan N.H."/>
            <person name="Nishimura M."/>
            <person name="Chiura H.X."/>
            <person name="Ogura Y."/>
            <person name="Hayashi T."/>
            <person name="Kogure K."/>
        </authorList>
    </citation>
    <scope>NUCLEOTIDE SEQUENCE [LARGE SCALE GENOMIC DNA]</scope>
    <source>
        <strain evidence="2 3">KH-21-114</strain>
    </source>
</reference>
<comment type="caution">
    <text evidence="2">The sequence shown here is derived from an EMBL/GenBank/DDBJ whole genome shotgun (WGS) entry which is preliminary data.</text>
</comment>
<dbReference type="InterPro" id="IPR036237">
    <property type="entry name" value="Xyl_isomerase-like_sf"/>
</dbReference>
<evidence type="ECO:0000313" key="2">
    <source>
        <dbReference type="EMBL" id="POG11257.1"/>
    </source>
</evidence>
<dbReference type="EMBL" id="MINH01000019">
    <property type="protein sequence ID" value="POG11257.1"/>
    <property type="molecule type" value="Genomic_DNA"/>
</dbReference>
<dbReference type="SUPFAM" id="SSF51658">
    <property type="entry name" value="Xylose isomerase-like"/>
    <property type="match status" value="1"/>
</dbReference>
<comment type="similarity">
    <text evidence="1">Belongs to the UPF0276 family.</text>
</comment>
<dbReference type="OrthoDB" id="9763101at2"/>
<gene>
    <name evidence="2" type="ORF">BGP84_16505</name>
</gene>
<organism evidence="2 3">
    <name type="scientific">Pseudomonas putida</name>
    <name type="common">Arthrobacter siderocapsulatus</name>
    <dbReference type="NCBI Taxonomy" id="303"/>
    <lineage>
        <taxon>Bacteria</taxon>
        <taxon>Pseudomonadati</taxon>
        <taxon>Pseudomonadota</taxon>
        <taxon>Gammaproteobacteria</taxon>
        <taxon>Pseudomonadales</taxon>
        <taxon>Pseudomonadaceae</taxon>
        <taxon>Pseudomonas</taxon>
    </lineage>
</organism>
<protein>
    <recommendedName>
        <fullName evidence="1">UPF0276 protein BGP84_16505</fullName>
    </recommendedName>
</protein>
<evidence type="ECO:0000313" key="3">
    <source>
        <dbReference type="Proteomes" id="UP000237230"/>
    </source>
</evidence>
<dbReference type="PANTHER" id="PTHR42194">
    <property type="entry name" value="UPF0276 PROTEIN HI_1600"/>
    <property type="match status" value="1"/>
</dbReference>
<evidence type="ECO:0000256" key="1">
    <source>
        <dbReference type="HAMAP-Rule" id="MF_00697"/>
    </source>
</evidence>
<dbReference type="PANTHER" id="PTHR42194:SF1">
    <property type="entry name" value="UPF0276 PROTEIN HI_1600"/>
    <property type="match status" value="1"/>
</dbReference>
<reference evidence="2 3" key="1">
    <citation type="submission" date="2016-08" db="EMBL/GenBank/DDBJ databases">
        <authorList>
            <person name="Seilhamer J.J."/>
        </authorList>
    </citation>
    <scope>NUCLEOTIDE SEQUENCE [LARGE SCALE GENOMIC DNA]</scope>
    <source>
        <strain evidence="2 3">KH-21-114</strain>
    </source>
</reference>
<dbReference type="Proteomes" id="UP000237230">
    <property type="component" value="Unassembled WGS sequence"/>
</dbReference>
<name>A0A2S3X6T7_PSEPU</name>
<proteinExistence type="inferred from homology"/>
<sequence>MNTSPMHAGLGLRRSLLPDLLTLDPGAVDFLECAPENWIGVGGAFGRDLAQLAERFPLACHGLSLSLGGSLPLDRELLEQIRQFLERHQVRHYSEHLSYCCDDGQLYDLLPLPFTEAAVRQVSARIRQVQDVLQRRIAIENISYYAAPYQAMSELEFIRAVLDEADCELLLDVNNVYVNACNHGYDALAFLQGLPVMRVTGMHLAGHHDEAPDLKVDTHGAAVKPQVWSLFASACERFGIQPTVLERDFNYPTMDELLAEVAHIRTVQQEVVHAPCIA</sequence>
<dbReference type="HAMAP" id="MF_00697">
    <property type="entry name" value="UPF0276"/>
    <property type="match status" value="1"/>
</dbReference>
<accession>A0A2S3X6T7</accession>
<dbReference type="InterPro" id="IPR007801">
    <property type="entry name" value="MbnB/TglH/ChrH"/>
</dbReference>
<dbReference type="Pfam" id="PF05114">
    <property type="entry name" value="MbnB_TglH_ChrH"/>
    <property type="match status" value="1"/>
</dbReference>
<dbReference type="RefSeq" id="WP_103448012.1">
    <property type="nucleotide sequence ID" value="NZ_MINH01000019.1"/>
</dbReference>
<dbReference type="AlphaFoldDB" id="A0A2S3X6T7"/>
<dbReference type="Gene3D" id="3.20.20.150">
    <property type="entry name" value="Divalent-metal-dependent TIM barrel enzymes"/>
    <property type="match status" value="1"/>
</dbReference>
<dbReference type="NCBIfam" id="NF003818">
    <property type="entry name" value="PRK05409.1"/>
    <property type="match status" value="1"/>
</dbReference>